<feature type="compositionally biased region" description="Low complexity" evidence="1">
    <location>
        <begin position="123"/>
        <end position="132"/>
    </location>
</feature>
<evidence type="ECO:0008006" key="4">
    <source>
        <dbReference type="Google" id="ProtNLM"/>
    </source>
</evidence>
<proteinExistence type="predicted"/>
<comment type="caution">
    <text evidence="2">The sequence shown here is derived from an EMBL/GenBank/DDBJ whole genome shotgun (WGS) entry which is preliminary data.</text>
</comment>
<sequence length="394" mass="42808">MKALNDPYSTSSSRLKLSVLPPIAPQAAFTPGSTISASVELLRKQSSKRADPPPSLRLVGKCYGMQPAQKIWQAPTPTRAGPNSTSGDEEGGSLDSDGDFTFCDIPLSLLPPSPRSERGDEGSSSSSSSSSSFADAEGRRLLHYGVMIPKLEQEQVLPSFDLGSSGAERWARVTVKWSLKLRGERKGLLKKDDKLCLPILVEVPSSEPVPPDLPVEEWPWVEETTELSFKDGEGAHPQFSAILSHQPLTHAGKGLTYRLSFDFPNSPISTSLFTKSPRTTVFLSRRARTSLGGKPFFWPAARFVESELEQVDDEGLEWEGTMEIPEGEKTLDGLAVGMEYLLSCSIHAKALSSPLAIEMPVFLPSNTTRPSLAARGSAEALQPEREATPPPYSR</sequence>
<evidence type="ECO:0000313" key="2">
    <source>
        <dbReference type="EMBL" id="ORY89745.1"/>
    </source>
</evidence>
<dbReference type="Proteomes" id="UP000193467">
    <property type="component" value="Unassembled WGS sequence"/>
</dbReference>
<feature type="region of interest" description="Disordered" evidence="1">
    <location>
        <begin position="368"/>
        <end position="394"/>
    </location>
</feature>
<accession>A0A1Y2FZX3</accession>
<feature type="region of interest" description="Disordered" evidence="1">
    <location>
        <begin position="69"/>
        <end position="95"/>
    </location>
</feature>
<feature type="region of interest" description="Disordered" evidence="1">
    <location>
        <begin position="111"/>
        <end position="134"/>
    </location>
</feature>
<dbReference type="EMBL" id="MCGR01000005">
    <property type="protein sequence ID" value="ORY89745.1"/>
    <property type="molecule type" value="Genomic_DNA"/>
</dbReference>
<gene>
    <name evidence="2" type="ORF">BCR35DRAFT_300189</name>
</gene>
<keyword evidence="3" id="KW-1185">Reference proteome</keyword>
<evidence type="ECO:0000313" key="3">
    <source>
        <dbReference type="Proteomes" id="UP000193467"/>
    </source>
</evidence>
<dbReference type="AlphaFoldDB" id="A0A1Y2FZX3"/>
<name>A0A1Y2FZX3_9BASI</name>
<reference evidence="2 3" key="1">
    <citation type="submission" date="2016-07" db="EMBL/GenBank/DDBJ databases">
        <title>Pervasive Adenine N6-methylation of Active Genes in Fungi.</title>
        <authorList>
            <consortium name="DOE Joint Genome Institute"/>
            <person name="Mondo S.J."/>
            <person name="Dannebaum R.O."/>
            <person name="Kuo R.C."/>
            <person name="Labutti K."/>
            <person name="Haridas S."/>
            <person name="Kuo A."/>
            <person name="Salamov A."/>
            <person name="Ahrendt S.R."/>
            <person name="Lipzen A."/>
            <person name="Sullivan W."/>
            <person name="Andreopoulos W.B."/>
            <person name="Clum A."/>
            <person name="Lindquist E."/>
            <person name="Daum C."/>
            <person name="Ramamoorthy G.K."/>
            <person name="Gryganskyi A."/>
            <person name="Culley D."/>
            <person name="Magnuson J.K."/>
            <person name="James T.Y."/>
            <person name="O'Malley M.A."/>
            <person name="Stajich J.E."/>
            <person name="Spatafora J.W."/>
            <person name="Visel A."/>
            <person name="Grigoriev I.V."/>
        </authorList>
    </citation>
    <scope>NUCLEOTIDE SEQUENCE [LARGE SCALE GENOMIC DNA]</scope>
    <source>
        <strain evidence="2 3">62-1032</strain>
    </source>
</reference>
<dbReference type="InParanoid" id="A0A1Y2FZX3"/>
<evidence type="ECO:0000256" key="1">
    <source>
        <dbReference type="SAM" id="MobiDB-lite"/>
    </source>
</evidence>
<protein>
    <recommendedName>
        <fullName evidence="4">Arrestin-like N-terminal domain-containing protein</fullName>
    </recommendedName>
</protein>
<organism evidence="2 3">
    <name type="scientific">Leucosporidium creatinivorum</name>
    <dbReference type="NCBI Taxonomy" id="106004"/>
    <lineage>
        <taxon>Eukaryota</taxon>
        <taxon>Fungi</taxon>
        <taxon>Dikarya</taxon>
        <taxon>Basidiomycota</taxon>
        <taxon>Pucciniomycotina</taxon>
        <taxon>Microbotryomycetes</taxon>
        <taxon>Leucosporidiales</taxon>
        <taxon>Leucosporidium</taxon>
    </lineage>
</organism>